<dbReference type="EMBL" id="AP017655">
    <property type="protein sequence ID" value="BAV65294.1"/>
    <property type="molecule type" value="Genomic_DNA"/>
</dbReference>
<keyword evidence="1" id="KW-0472">Membrane</keyword>
<gene>
    <name evidence="2" type="ORF">SCLO_1022540</name>
</gene>
<evidence type="ECO:0000313" key="2">
    <source>
        <dbReference type="EMBL" id="BAV65294.1"/>
    </source>
</evidence>
<feature type="transmembrane region" description="Helical" evidence="1">
    <location>
        <begin position="90"/>
        <end position="110"/>
    </location>
</feature>
<feature type="transmembrane region" description="Helical" evidence="1">
    <location>
        <begin position="12"/>
        <end position="34"/>
    </location>
</feature>
<organism evidence="2 3">
    <name type="scientific">Sphingobium cloacae</name>
    <dbReference type="NCBI Taxonomy" id="120107"/>
    <lineage>
        <taxon>Bacteria</taxon>
        <taxon>Pseudomonadati</taxon>
        <taxon>Pseudomonadota</taxon>
        <taxon>Alphaproteobacteria</taxon>
        <taxon>Sphingomonadales</taxon>
        <taxon>Sphingomonadaceae</taxon>
        <taxon>Sphingobium</taxon>
    </lineage>
</organism>
<accession>A0A1E1F444</accession>
<protein>
    <submittedName>
        <fullName evidence="2">Uncharacterized protein</fullName>
    </submittedName>
</protein>
<feature type="transmembrane region" description="Helical" evidence="1">
    <location>
        <begin position="163"/>
        <end position="188"/>
    </location>
</feature>
<keyword evidence="1" id="KW-1133">Transmembrane helix</keyword>
<keyword evidence="1" id="KW-0812">Transmembrane</keyword>
<proteinExistence type="predicted"/>
<evidence type="ECO:0000313" key="3">
    <source>
        <dbReference type="Proteomes" id="UP000218272"/>
    </source>
</evidence>
<reference evidence="2 3" key="1">
    <citation type="submission" date="2016-10" db="EMBL/GenBank/DDBJ databases">
        <title>Complete Genome Sequence of the Nonylphenol-Degrading Bacterium Sphingobium cloacae JCM 10874T.</title>
        <authorList>
            <person name="Ootsuka M."/>
            <person name="Nishizawa T."/>
            <person name="Ohta H."/>
        </authorList>
    </citation>
    <scope>NUCLEOTIDE SEQUENCE [LARGE SCALE GENOMIC DNA]</scope>
    <source>
        <strain evidence="2 3">JCM 10874</strain>
    </source>
</reference>
<dbReference type="Proteomes" id="UP000218272">
    <property type="component" value="Chromosome SCLO_1"/>
</dbReference>
<feature type="transmembrane region" description="Helical" evidence="1">
    <location>
        <begin position="208"/>
        <end position="224"/>
    </location>
</feature>
<feature type="transmembrane region" description="Helical" evidence="1">
    <location>
        <begin position="335"/>
        <end position="355"/>
    </location>
</feature>
<feature type="transmembrane region" description="Helical" evidence="1">
    <location>
        <begin position="312"/>
        <end position="328"/>
    </location>
</feature>
<feature type="transmembrane region" description="Helical" evidence="1">
    <location>
        <begin position="258"/>
        <end position="277"/>
    </location>
</feature>
<dbReference type="OrthoDB" id="7975584at2"/>
<dbReference type="AlphaFoldDB" id="A0A1E1F444"/>
<feature type="transmembrane region" description="Helical" evidence="1">
    <location>
        <begin position="284"/>
        <end position="306"/>
    </location>
</feature>
<keyword evidence="3" id="KW-1185">Reference proteome</keyword>
<evidence type="ECO:0000256" key="1">
    <source>
        <dbReference type="SAM" id="Phobius"/>
    </source>
</evidence>
<name>A0A1E1F444_9SPHN</name>
<sequence length="503" mass="54787">MDPTPSDLRKAPLFGLLIAAAALPVLLSTVPGLADLPNHVARHHIFHHFGEGGPLDRFFDVQWRWIGNLGVDLPVMGLMRWLDAETATRLVVACIAPLTVAAMLLLSHVAHGRVSASAMLALPFAFHQAYLYGFVNYCLGVALAMLVLAAFLRRPPRTGMACLLFAAASILVWTAHLGGWFILVVAAGCAELTAIRSWRGVAASVPKLLPLAAPVIPLLLWRGASFGPPFAYVEDGLLWAKVMNFVTVLKGWSRYPDLIMTGSIGLLALLAICWAGGRRFDPRLLAAGVALCLGTVIMPTTVLGSWGADFRLAPVAGMFLLLSIGPAADPKRERMLFIAGALIFAVRVAGIALSWNRASAILEQRLIFLDDVPRGSRMGFLAVRSDCRHPWALTPDHKVPGLAIARRDAFTNTMFKVEGADLMTIRDPRDRARWFDLSENVEALCPAGKVDRTALAARLGEMARDRFDRIWLWGASPRDFTVPAGYEIRRIRGEDVLLGRTGV</sequence>
<dbReference type="KEGG" id="sclo:SCLO_1022540"/>
<feature type="transmembrane region" description="Helical" evidence="1">
    <location>
        <begin position="130"/>
        <end position="151"/>
    </location>
</feature>
<dbReference type="RefSeq" id="WP_066521529.1">
    <property type="nucleotide sequence ID" value="NZ_AP017655.1"/>
</dbReference>